<dbReference type="SMART" id="SM00034">
    <property type="entry name" value="CLECT"/>
    <property type="match status" value="2"/>
</dbReference>
<evidence type="ECO:0000313" key="5">
    <source>
        <dbReference type="RefSeq" id="XP_019645854.1"/>
    </source>
</evidence>
<dbReference type="SUPFAM" id="SSF56436">
    <property type="entry name" value="C-type lectin-like"/>
    <property type="match status" value="2"/>
</dbReference>
<evidence type="ECO:0000259" key="3">
    <source>
        <dbReference type="PROSITE" id="PS50041"/>
    </source>
</evidence>
<keyword evidence="4" id="KW-1185">Reference proteome</keyword>
<dbReference type="OrthoDB" id="6046583at2759"/>
<evidence type="ECO:0000256" key="1">
    <source>
        <dbReference type="ARBA" id="ARBA00023157"/>
    </source>
</evidence>
<dbReference type="GeneID" id="109486465"/>
<dbReference type="PANTHER" id="PTHR22801:SF63">
    <property type="entry name" value="C-TYPE LECTIN DOMAIN-CONTAINING PROTEIN"/>
    <property type="match status" value="1"/>
</dbReference>
<gene>
    <name evidence="5" type="primary">LOC109486465</name>
</gene>
<keyword evidence="1" id="KW-1015">Disulfide bond</keyword>
<dbReference type="KEGG" id="bbel:109486465"/>
<feature type="domain" description="C-type lectin" evidence="3">
    <location>
        <begin position="243"/>
        <end position="364"/>
    </location>
</feature>
<sequence>MAPYFLAFSKVALAIMLNIGVCVCQCPDQSIAFNHACYEFSTAELGYAAARLYCAERNGTLAMPRTAAVDAYIVGILQYSGYQNGYWIGIEPSGVDGAPMWADDTPVFGGLCQYSAFAEGEPNFPGLTLSRMPQQCAMIGTAAESGFLWATSTCAYSKRFICQYGAGDQEDCSDIGLVRPDGRCGPDFPVLPGVPGVCDVIGPAPCCSADGRCGDSELHCDCPDCVDYSLVLVPDCPPGYHKLKDTCYGARLELANYTQAERACAEDGGTLAMPKHLKTDFFLIGLMIRAAPEGDFWIGIDDRRWEYNHMFADGTRLAECAFTKWSGVAPRDRAHFLNCVMYLPDVGYFWHDMSCWERMYFLCQMGPGITDDCEAD</sequence>
<dbReference type="Pfam" id="PF00059">
    <property type="entry name" value="Lectin_C"/>
    <property type="match status" value="2"/>
</dbReference>
<dbReference type="Gene3D" id="3.10.100.10">
    <property type="entry name" value="Mannose-Binding Protein A, subunit A"/>
    <property type="match status" value="2"/>
</dbReference>
<dbReference type="InterPro" id="IPR016186">
    <property type="entry name" value="C-type_lectin-like/link_sf"/>
</dbReference>
<reference evidence="5" key="1">
    <citation type="submission" date="2025-08" db="UniProtKB">
        <authorList>
            <consortium name="RefSeq"/>
        </authorList>
    </citation>
    <scope>IDENTIFICATION</scope>
    <source>
        <tissue evidence="5">Gonad</tissue>
    </source>
</reference>
<name>A0A6P5AHQ3_BRABE</name>
<dbReference type="InterPro" id="IPR018378">
    <property type="entry name" value="C-type_lectin_CS"/>
</dbReference>
<evidence type="ECO:0000256" key="2">
    <source>
        <dbReference type="SAM" id="SignalP"/>
    </source>
</evidence>
<keyword evidence="2" id="KW-0732">Signal</keyword>
<dbReference type="Proteomes" id="UP000515135">
    <property type="component" value="Unplaced"/>
</dbReference>
<dbReference type="InterPro" id="IPR050801">
    <property type="entry name" value="Ca-Dep_Lectins_ImmuneDev"/>
</dbReference>
<dbReference type="PROSITE" id="PS50041">
    <property type="entry name" value="C_TYPE_LECTIN_2"/>
    <property type="match status" value="2"/>
</dbReference>
<dbReference type="InterPro" id="IPR001304">
    <property type="entry name" value="C-type_lectin-like"/>
</dbReference>
<proteinExistence type="predicted"/>
<feature type="domain" description="C-type lectin" evidence="3">
    <location>
        <begin position="33"/>
        <end position="163"/>
    </location>
</feature>
<feature type="chain" id="PRO_5027937676" evidence="2">
    <location>
        <begin position="25"/>
        <end position="376"/>
    </location>
</feature>
<dbReference type="RefSeq" id="XP_019645854.1">
    <property type="nucleotide sequence ID" value="XM_019790295.1"/>
</dbReference>
<dbReference type="PROSITE" id="PS00615">
    <property type="entry name" value="C_TYPE_LECTIN_1"/>
    <property type="match status" value="1"/>
</dbReference>
<accession>A0A6P5AHQ3</accession>
<evidence type="ECO:0000313" key="4">
    <source>
        <dbReference type="Proteomes" id="UP000515135"/>
    </source>
</evidence>
<feature type="signal peptide" evidence="2">
    <location>
        <begin position="1"/>
        <end position="24"/>
    </location>
</feature>
<dbReference type="InterPro" id="IPR016187">
    <property type="entry name" value="CTDL_fold"/>
</dbReference>
<dbReference type="CDD" id="cd00037">
    <property type="entry name" value="CLECT"/>
    <property type="match status" value="2"/>
</dbReference>
<organism evidence="4 5">
    <name type="scientific">Branchiostoma belcheri</name>
    <name type="common">Amphioxus</name>
    <dbReference type="NCBI Taxonomy" id="7741"/>
    <lineage>
        <taxon>Eukaryota</taxon>
        <taxon>Metazoa</taxon>
        <taxon>Chordata</taxon>
        <taxon>Cephalochordata</taxon>
        <taxon>Leptocardii</taxon>
        <taxon>Amphioxiformes</taxon>
        <taxon>Branchiostomatidae</taxon>
        <taxon>Branchiostoma</taxon>
    </lineage>
</organism>
<protein>
    <submittedName>
        <fullName evidence="5">Collectin-10-like</fullName>
    </submittedName>
</protein>
<dbReference type="PANTHER" id="PTHR22801">
    <property type="entry name" value="LITHOSTATHINE"/>
    <property type="match status" value="1"/>
</dbReference>
<dbReference type="AlphaFoldDB" id="A0A6P5AHQ3"/>